<feature type="compositionally biased region" description="Polar residues" evidence="1">
    <location>
        <begin position="183"/>
        <end position="200"/>
    </location>
</feature>
<reference evidence="2" key="1">
    <citation type="journal article" date="2020" name="Front. Microbiol.">
        <title>Phenotypic and Genetic Characterization of the Cheese Ripening Yeast Geotrichum candidum.</title>
        <authorList>
            <person name="Perkins V."/>
            <person name="Vignola S."/>
            <person name="Lessard M.H."/>
            <person name="Plante P.L."/>
            <person name="Corbeil J."/>
            <person name="Dugat-Bony E."/>
            <person name="Frenette M."/>
            <person name="Labrie S."/>
        </authorList>
    </citation>
    <scope>NUCLEOTIDE SEQUENCE</scope>
    <source>
        <strain evidence="2">LMA-70</strain>
    </source>
</reference>
<dbReference type="Proteomes" id="UP000750522">
    <property type="component" value="Unassembled WGS sequence"/>
</dbReference>
<feature type="compositionally biased region" description="Polar residues" evidence="1">
    <location>
        <begin position="150"/>
        <end position="161"/>
    </location>
</feature>
<feature type="compositionally biased region" description="Low complexity" evidence="1">
    <location>
        <begin position="100"/>
        <end position="112"/>
    </location>
</feature>
<reference evidence="2" key="2">
    <citation type="submission" date="2020-01" db="EMBL/GenBank/DDBJ databases">
        <authorList>
            <person name="Perkins V."/>
            <person name="Lessard M.-H."/>
            <person name="Dugat-Bony E."/>
            <person name="Frenette M."/>
            <person name="Labrie S."/>
        </authorList>
    </citation>
    <scope>NUCLEOTIDE SEQUENCE</scope>
    <source>
        <strain evidence="2">LMA-70</strain>
    </source>
</reference>
<dbReference type="EMBL" id="QQZK01000003">
    <property type="protein sequence ID" value="KAF5104909.1"/>
    <property type="molecule type" value="Genomic_DNA"/>
</dbReference>
<gene>
    <name evidence="2" type="ORF">DV451_000302</name>
</gene>
<comment type="caution">
    <text evidence="2">The sequence shown here is derived from an EMBL/GenBank/DDBJ whole genome shotgun (WGS) entry which is preliminary data.</text>
</comment>
<feature type="compositionally biased region" description="Basic residues" evidence="1">
    <location>
        <begin position="169"/>
        <end position="180"/>
    </location>
</feature>
<evidence type="ECO:0000313" key="3">
    <source>
        <dbReference type="Proteomes" id="UP000750522"/>
    </source>
</evidence>
<feature type="region of interest" description="Disordered" evidence="1">
    <location>
        <begin position="75"/>
        <end position="232"/>
    </location>
</feature>
<sequence length="357" mass="39140">MSSFMTIKKSAGRLTQVAARRIACYSTEVPTPNTSNGAAAPGAFDISAFIGRIQAIHNNQANKPTSNLDFSKIKAPAKKGGSARGKSTEASSEQPKRFNKNFNRNRNNNGQQRRSDRPAKTEAQPTAERANAEVKSALTDSTAEKVDLHVSSQGSRLFNNDKTSENKFRAPRKQFTKKPFQKYDNTNNKFNRAPNGNNVKFQAKGRSFRSNKNNRRDNRNSARNSQAKAPISNNMTPEEALLAVRRQVSVKGSTINVASVNESTLSAFTCGIGYSGESRILRAIQQAQKTSSEELRSVVESTFQGKLDGYMIPTSTKANGQESVIPVLNNNPALKPEIKNLFLDLASGKTHISSLRK</sequence>
<evidence type="ECO:0000313" key="2">
    <source>
        <dbReference type="EMBL" id="KAF5104909.1"/>
    </source>
</evidence>
<protein>
    <submittedName>
        <fullName evidence="2">Uncharacterized protein</fullName>
    </submittedName>
</protein>
<name>A0A9P5GAA3_GEOCN</name>
<proteinExistence type="predicted"/>
<organism evidence="2 3">
    <name type="scientific">Geotrichum candidum</name>
    <name type="common">Oospora lactis</name>
    <name type="synonym">Dipodascus geotrichum</name>
    <dbReference type="NCBI Taxonomy" id="1173061"/>
    <lineage>
        <taxon>Eukaryota</taxon>
        <taxon>Fungi</taxon>
        <taxon>Dikarya</taxon>
        <taxon>Ascomycota</taxon>
        <taxon>Saccharomycotina</taxon>
        <taxon>Dipodascomycetes</taxon>
        <taxon>Dipodascales</taxon>
        <taxon>Dipodascaceae</taxon>
        <taxon>Geotrichum</taxon>
    </lineage>
</organism>
<dbReference type="AlphaFoldDB" id="A0A9P5GAA3"/>
<accession>A0A9P5GAA3</accession>
<evidence type="ECO:0000256" key="1">
    <source>
        <dbReference type="SAM" id="MobiDB-lite"/>
    </source>
</evidence>